<keyword evidence="3" id="KW-0255">Endonuclease</keyword>
<reference evidence="4" key="1">
    <citation type="submission" date="2016-10" db="EMBL/GenBank/DDBJ databases">
        <authorList>
            <person name="Varghese N."/>
            <person name="Submissions S."/>
        </authorList>
    </citation>
    <scope>NUCLEOTIDE SEQUENCE [LARGE SCALE GENOMIC DNA]</scope>
    <source>
        <strain evidence="4">CGMCC 1.12402</strain>
    </source>
</reference>
<feature type="transmembrane region" description="Helical" evidence="1">
    <location>
        <begin position="64"/>
        <end position="82"/>
    </location>
</feature>
<dbReference type="GO" id="GO:0004519">
    <property type="term" value="F:endonuclease activity"/>
    <property type="evidence" value="ECO:0007669"/>
    <property type="project" value="UniProtKB-KW"/>
</dbReference>
<feature type="transmembrane region" description="Helical" evidence="1">
    <location>
        <begin position="34"/>
        <end position="52"/>
    </location>
</feature>
<dbReference type="InterPro" id="IPR005135">
    <property type="entry name" value="Endo/exonuclease/phosphatase"/>
</dbReference>
<dbReference type="InterPro" id="IPR036691">
    <property type="entry name" value="Endo/exonu/phosph_ase_sf"/>
</dbReference>
<proteinExistence type="predicted"/>
<evidence type="ECO:0000259" key="2">
    <source>
        <dbReference type="Pfam" id="PF03372"/>
    </source>
</evidence>
<name>A0A1I0P7T5_9BACT</name>
<dbReference type="GeneID" id="99986494"/>
<protein>
    <submittedName>
        <fullName evidence="3">Uncharacterized conserved protein YafD, endonuclease/exonuclease/phosphatase (EEP) superfamily</fullName>
    </submittedName>
</protein>
<dbReference type="AlphaFoldDB" id="A0A1I0P7T5"/>
<dbReference type="SUPFAM" id="SSF56219">
    <property type="entry name" value="DNase I-like"/>
    <property type="match status" value="1"/>
</dbReference>
<dbReference type="Pfam" id="PF03372">
    <property type="entry name" value="Exo_endo_phos"/>
    <property type="match status" value="1"/>
</dbReference>
<evidence type="ECO:0000313" key="4">
    <source>
        <dbReference type="Proteomes" id="UP000199437"/>
    </source>
</evidence>
<evidence type="ECO:0000313" key="3">
    <source>
        <dbReference type="EMBL" id="SEW10090.1"/>
    </source>
</evidence>
<keyword evidence="1" id="KW-0812">Transmembrane</keyword>
<sequence length="350" mass="40169">MEKAILILSWVLILGSFLPSLRLTHWSVRNFDFIRVQTIFLQIALILLFVFFIDKHTPFNASTLSILVIALLYQCYIIFPFIPKSGKTKYTGKTPSSISVLSINVYQDNTEYGRTIDLIKAHNPDILLTLETNQAWDNALQEIESSYSKKLKIPRENTYGMHLYTNLEVDFIKAHYFVSDERPAIEAHLRDSQNNLFIFWGIHPPPPSPTEMETSKQKDAELMILAKEVLKSELPTLVIGDFNNVCWSRSARLFSKVSKLKDARKDSGLYSTFPVKPALLRFPLDLLYYSEGIKIDALNTLPDVGSDHLPFFSWFHISSEETKQPKEVTDELEETTDTIIKEGIEEVNEE</sequence>
<dbReference type="Gene3D" id="3.60.10.10">
    <property type="entry name" value="Endonuclease/exonuclease/phosphatase"/>
    <property type="match status" value="1"/>
</dbReference>
<dbReference type="EMBL" id="FOIR01000001">
    <property type="protein sequence ID" value="SEW10090.1"/>
    <property type="molecule type" value="Genomic_DNA"/>
</dbReference>
<organism evidence="3 4">
    <name type="scientific">Roseivirga pacifica</name>
    <dbReference type="NCBI Taxonomy" id="1267423"/>
    <lineage>
        <taxon>Bacteria</taxon>
        <taxon>Pseudomonadati</taxon>
        <taxon>Bacteroidota</taxon>
        <taxon>Cytophagia</taxon>
        <taxon>Cytophagales</taxon>
        <taxon>Roseivirgaceae</taxon>
        <taxon>Roseivirga</taxon>
    </lineage>
</organism>
<dbReference type="Proteomes" id="UP000199437">
    <property type="component" value="Unassembled WGS sequence"/>
</dbReference>
<keyword evidence="4" id="KW-1185">Reference proteome</keyword>
<feature type="domain" description="Endonuclease/exonuclease/phosphatase" evidence="2">
    <location>
        <begin position="101"/>
        <end position="308"/>
    </location>
</feature>
<accession>A0A1I0P7T5</accession>
<keyword evidence="1" id="KW-0472">Membrane</keyword>
<evidence type="ECO:0000256" key="1">
    <source>
        <dbReference type="SAM" id="Phobius"/>
    </source>
</evidence>
<keyword evidence="1" id="KW-1133">Transmembrane helix</keyword>
<keyword evidence="3" id="KW-0540">Nuclease</keyword>
<gene>
    <name evidence="3" type="ORF">SAMN05216290_1774</name>
</gene>
<dbReference type="RefSeq" id="WP_090258135.1">
    <property type="nucleotide sequence ID" value="NZ_FOIR01000001.1"/>
</dbReference>
<dbReference type="GO" id="GO:0004527">
    <property type="term" value="F:exonuclease activity"/>
    <property type="evidence" value="ECO:0007669"/>
    <property type="project" value="UniProtKB-KW"/>
</dbReference>
<dbReference type="STRING" id="1267423.SAMN05216290_1774"/>
<dbReference type="OrthoDB" id="9796594at2"/>
<keyword evidence="3" id="KW-0269">Exonuclease</keyword>
<keyword evidence="3" id="KW-0378">Hydrolase</keyword>